<sequence>MFPKSFLVILLMPLMVECIRGALFRSGRSPGLQKTRGSQAIKMLYSNLFRPDNGPLLRPQISYNNVIDNEQIFSRLRTLLMPFNAE</sequence>
<evidence type="ECO:0000313" key="5">
    <source>
        <dbReference type="WBParaSite" id="BXY_1104100.1"/>
    </source>
</evidence>
<gene>
    <name evidence="2" type="ORF">BXYJ_LOCUS14787</name>
</gene>
<protein>
    <submittedName>
        <fullName evidence="2">(pine wood nematode) hypothetical protein</fullName>
    </submittedName>
</protein>
<evidence type="ECO:0000313" key="4">
    <source>
        <dbReference type="Proteomes" id="UP000659654"/>
    </source>
</evidence>
<keyword evidence="1" id="KW-0732">Signal</keyword>
<dbReference type="EMBL" id="CAJFDI010000006">
    <property type="protein sequence ID" value="CAD5234696.1"/>
    <property type="molecule type" value="Genomic_DNA"/>
</dbReference>
<reference evidence="2" key="2">
    <citation type="submission" date="2020-09" db="EMBL/GenBank/DDBJ databases">
        <authorList>
            <person name="Kikuchi T."/>
        </authorList>
    </citation>
    <scope>NUCLEOTIDE SEQUENCE</scope>
    <source>
        <strain evidence="2">Ka4C1</strain>
    </source>
</reference>
<dbReference type="Proteomes" id="UP000659654">
    <property type="component" value="Unassembled WGS sequence"/>
</dbReference>
<dbReference type="WBParaSite" id="BXY_1104100.1">
    <property type="protein sequence ID" value="BXY_1104100.1"/>
    <property type="gene ID" value="BXY_1104100"/>
</dbReference>
<reference evidence="5" key="1">
    <citation type="submission" date="2016-11" db="UniProtKB">
        <authorList>
            <consortium name="WormBaseParasite"/>
        </authorList>
    </citation>
    <scope>IDENTIFICATION</scope>
</reference>
<name>A0A1I7SDD6_BURXY</name>
<dbReference type="Proteomes" id="UP000095284">
    <property type="component" value="Unplaced"/>
</dbReference>
<dbReference type="AlphaFoldDB" id="A0A1I7SDD6"/>
<proteinExistence type="predicted"/>
<organism evidence="3 5">
    <name type="scientific">Bursaphelenchus xylophilus</name>
    <name type="common">Pinewood nematode worm</name>
    <name type="synonym">Aphelenchoides xylophilus</name>
    <dbReference type="NCBI Taxonomy" id="6326"/>
    <lineage>
        <taxon>Eukaryota</taxon>
        <taxon>Metazoa</taxon>
        <taxon>Ecdysozoa</taxon>
        <taxon>Nematoda</taxon>
        <taxon>Chromadorea</taxon>
        <taxon>Rhabditida</taxon>
        <taxon>Tylenchina</taxon>
        <taxon>Tylenchomorpha</taxon>
        <taxon>Aphelenchoidea</taxon>
        <taxon>Aphelenchoididae</taxon>
        <taxon>Bursaphelenchus</taxon>
    </lineage>
</organism>
<evidence type="ECO:0000256" key="1">
    <source>
        <dbReference type="SAM" id="SignalP"/>
    </source>
</evidence>
<keyword evidence="4" id="KW-1185">Reference proteome</keyword>
<feature type="chain" id="PRO_5035399818" evidence="1">
    <location>
        <begin position="22"/>
        <end position="86"/>
    </location>
</feature>
<accession>A0A1I7SDD6</accession>
<feature type="signal peptide" evidence="1">
    <location>
        <begin position="1"/>
        <end position="21"/>
    </location>
</feature>
<dbReference type="Proteomes" id="UP000582659">
    <property type="component" value="Unassembled WGS sequence"/>
</dbReference>
<dbReference type="EMBL" id="CAJFCV020000006">
    <property type="protein sequence ID" value="CAG9130619.1"/>
    <property type="molecule type" value="Genomic_DNA"/>
</dbReference>
<evidence type="ECO:0000313" key="2">
    <source>
        <dbReference type="EMBL" id="CAD5234696.1"/>
    </source>
</evidence>
<evidence type="ECO:0000313" key="3">
    <source>
        <dbReference type="Proteomes" id="UP000095284"/>
    </source>
</evidence>